<reference evidence="5" key="1">
    <citation type="journal article" date="2019" name="Int. J. Syst. Evol. Microbiol.">
        <title>The Global Catalogue of Microorganisms (GCM) 10K type strain sequencing project: providing services to taxonomists for standard genome sequencing and annotation.</title>
        <authorList>
            <consortium name="The Broad Institute Genomics Platform"/>
            <consortium name="The Broad Institute Genome Sequencing Center for Infectious Disease"/>
            <person name="Wu L."/>
            <person name="Ma J."/>
        </authorList>
    </citation>
    <scope>NUCLEOTIDE SEQUENCE [LARGE SCALE GENOMIC DNA]</scope>
    <source>
        <strain evidence="5">KCTC 42087</strain>
    </source>
</reference>
<dbReference type="InterPro" id="IPR002347">
    <property type="entry name" value="SDR_fam"/>
</dbReference>
<evidence type="ECO:0000256" key="3">
    <source>
        <dbReference type="RuleBase" id="RU000363"/>
    </source>
</evidence>
<dbReference type="Pfam" id="PF00106">
    <property type="entry name" value="adh_short"/>
    <property type="match status" value="1"/>
</dbReference>
<comment type="similarity">
    <text evidence="1 3">Belongs to the short-chain dehydrogenases/reductases (SDR) family.</text>
</comment>
<accession>A0ABW0ZVN3</accession>
<sequence length="248" mass="25213">MAAFDGAGKVALITGGSNGIGAAVARRLAAGGARLVLADIDDERGGALAEELDGRYVRCDVREPADSQAAVTAAVEAFGGLDVAFLNAGIVGGGDLGEGFDPDLYRRAMSINLDGVVYGVHAALPALRARGGGDIIATASMAGLTATPFDPVYGANKAAVIGLVRALGPAYAPEAIRVNALCPSFADTAILGGMKAELEERGFPILEVEDVVGAFMAILDGEDSGEAWFVVPGREPGPFKFRGVPGPR</sequence>
<evidence type="ECO:0000313" key="4">
    <source>
        <dbReference type="EMBL" id="MFC5746737.1"/>
    </source>
</evidence>
<evidence type="ECO:0000256" key="2">
    <source>
        <dbReference type="ARBA" id="ARBA00023002"/>
    </source>
</evidence>
<comment type="caution">
    <text evidence="4">The sequence shown here is derived from an EMBL/GenBank/DDBJ whole genome shotgun (WGS) entry which is preliminary data.</text>
</comment>
<keyword evidence="2 4" id="KW-0560">Oxidoreductase</keyword>
<evidence type="ECO:0000256" key="1">
    <source>
        <dbReference type="ARBA" id="ARBA00006484"/>
    </source>
</evidence>
<dbReference type="PANTHER" id="PTHR43180:SF33">
    <property type="entry name" value="15-HYDROXYPROSTAGLANDIN DEHYDROGENASE [NAD(+)]-LIKE"/>
    <property type="match status" value="1"/>
</dbReference>
<dbReference type="InterPro" id="IPR036291">
    <property type="entry name" value="NAD(P)-bd_dom_sf"/>
</dbReference>
<dbReference type="PRINTS" id="PR00080">
    <property type="entry name" value="SDRFAMILY"/>
</dbReference>
<gene>
    <name evidence="4" type="ORF">ACFPZN_14020</name>
</gene>
<dbReference type="Proteomes" id="UP001596074">
    <property type="component" value="Unassembled WGS sequence"/>
</dbReference>
<proteinExistence type="inferred from homology"/>
<dbReference type="SUPFAM" id="SSF51735">
    <property type="entry name" value="NAD(P)-binding Rossmann-fold domains"/>
    <property type="match status" value="1"/>
</dbReference>
<dbReference type="RefSeq" id="WP_378282354.1">
    <property type="nucleotide sequence ID" value="NZ_JBHSON010000016.1"/>
</dbReference>
<dbReference type="EMBL" id="JBHSON010000016">
    <property type="protein sequence ID" value="MFC5746737.1"/>
    <property type="molecule type" value="Genomic_DNA"/>
</dbReference>
<dbReference type="PANTHER" id="PTHR43180">
    <property type="entry name" value="3-OXOACYL-(ACYL-CARRIER-PROTEIN) REDUCTASE (AFU_ORTHOLOGUE AFUA_6G11210)"/>
    <property type="match status" value="1"/>
</dbReference>
<dbReference type="EC" id="1.-.-.-" evidence="4"/>
<keyword evidence="5" id="KW-1185">Reference proteome</keyword>
<dbReference type="GO" id="GO:0016491">
    <property type="term" value="F:oxidoreductase activity"/>
    <property type="evidence" value="ECO:0007669"/>
    <property type="project" value="UniProtKB-KW"/>
</dbReference>
<name>A0ABW0ZVN3_9ACTN</name>
<protein>
    <submittedName>
        <fullName evidence="4">SDR family oxidoreductase</fullName>
        <ecNumber evidence="4">1.-.-.-</ecNumber>
    </submittedName>
</protein>
<evidence type="ECO:0000313" key="5">
    <source>
        <dbReference type="Proteomes" id="UP001596074"/>
    </source>
</evidence>
<organism evidence="4 5">
    <name type="scientific">Actinomadura rugatobispora</name>
    <dbReference type="NCBI Taxonomy" id="1994"/>
    <lineage>
        <taxon>Bacteria</taxon>
        <taxon>Bacillati</taxon>
        <taxon>Actinomycetota</taxon>
        <taxon>Actinomycetes</taxon>
        <taxon>Streptosporangiales</taxon>
        <taxon>Thermomonosporaceae</taxon>
        <taxon>Actinomadura</taxon>
    </lineage>
</organism>
<dbReference type="PRINTS" id="PR00081">
    <property type="entry name" value="GDHRDH"/>
</dbReference>
<dbReference type="Gene3D" id="3.40.50.720">
    <property type="entry name" value="NAD(P)-binding Rossmann-like Domain"/>
    <property type="match status" value="1"/>
</dbReference>